<keyword evidence="4 6" id="KW-0456">Lyase</keyword>
<dbReference type="GO" id="GO:0018114">
    <property type="term" value="F:threonine racemase activity"/>
    <property type="evidence" value="ECO:0007669"/>
    <property type="project" value="TreeGrafter"/>
</dbReference>
<dbReference type="RefSeq" id="WP_041977718.1">
    <property type="nucleotide sequence ID" value="NZ_CBXV010000008.1"/>
</dbReference>
<dbReference type="GO" id="GO:0030170">
    <property type="term" value="F:pyridoxal phosphate binding"/>
    <property type="evidence" value="ECO:0007669"/>
    <property type="project" value="TreeGrafter"/>
</dbReference>
<comment type="similarity">
    <text evidence="2">Belongs to the serine/threonine dehydratase family.</text>
</comment>
<protein>
    <submittedName>
        <fullName evidence="6">Threonine dehydratase</fullName>
        <ecNumber evidence="6">4.3.1.19</ecNumber>
    </submittedName>
</protein>
<dbReference type="AlphaFoldDB" id="A0A0B6X0E0"/>
<dbReference type="GO" id="GO:0008721">
    <property type="term" value="F:D-serine ammonia-lyase activity"/>
    <property type="evidence" value="ECO:0007669"/>
    <property type="project" value="TreeGrafter"/>
</dbReference>
<name>A0A0B6X0E0_9BACT</name>
<dbReference type="EC" id="4.3.1.19" evidence="6"/>
<dbReference type="GO" id="GO:0004794">
    <property type="term" value="F:threonine deaminase activity"/>
    <property type="evidence" value="ECO:0007669"/>
    <property type="project" value="UniProtKB-EC"/>
</dbReference>
<dbReference type="FunFam" id="3.40.50.1100:FF:000007">
    <property type="entry name" value="L-threonine dehydratase catabolic TdcB"/>
    <property type="match status" value="1"/>
</dbReference>
<dbReference type="OrthoDB" id="9811476at2"/>
<dbReference type="Proteomes" id="UP000031518">
    <property type="component" value="Unassembled WGS sequence"/>
</dbReference>
<dbReference type="STRING" id="454194.PYK22_02482"/>
<dbReference type="SUPFAM" id="SSF53686">
    <property type="entry name" value="Tryptophan synthase beta subunit-like PLP-dependent enzymes"/>
    <property type="match status" value="1"/>
</dbReference>
<dbReference type="InterPro" id="IPR036052">
    <property type="entry name" value="TrpB-like_PALP_sf"/>
</dbReference>
<keyword evidence="3" id="KW-0663">Pyridoxal phosphate</keyword>
<keyword evidence="7" id="KW-1185">Reference proteome</keyword>
<dbReference type="PANTHER" id="PTHR43050">
    <property type="entry name" value="SERINE / THREONINE RACEMASE FAMILY MEMBER"/>
    <property type="match status" value="1"/>
</dbReference>
<dbReference type="InterPro" id="IPR001926">
    <property type="entry name" value="TrpB-like_PALP"/>
</dbReference>
<dbReference type="GO" id="GO:0030378">
    <property type="term" value="F:serine racemase activity"/>
    <property type="evidence" value="ECO:0007669"/>
    <property type="project" value="TreeGrafter"/>
</dbReference>
<evidence type="ECO:0000313" key="6">
    <source>
        <dbReference type="EMBL" id="CDM66452.1"/>
    </source>
</evidence>
<dbReference type="Pfam" id="PF00291">
    <property type="entry name" value="PALP"/>
    <property type="match status" value="1"/>
</dbReference>
<reference evidence="6 7" key="2">
    <citation type="submission" date="2015-01" db="EMBL/GenBank/DDBJ databases">
        <title>Complete genome sequence of Pyrinomonas methylaliphatogenes type strain K22T.</title>
        <authorList>
            <person name="Lee K.C.Y."/>
            <person name="Power J.F."/>
            <person name="Dunfield P.F."/>
            <person name="Morgan X.C."/>
            <person name="Huttenhower C."/>
            <person name="Stott M.B."/>
        </authorList>
    </citation>
    <scope>NUCLEOTIDE SEQUENCE [LARGE SCALE GENOMIC DNA]</scope>
    <source>
        <strain evidence="6 7">K22</strain>
    </source>
</reference>
<gene>
    <name evidence="6" type="ORF">PYK22_02482</name>
</gene>
<evidence type="ECO:0000256" key="2">
    <source>
        <dbReference type="ARBA" id="ARBA00010869"/>
    </source>
</evidence>
<feature type="domain" description="Tryptophan synthase beta chain-like PALP" evidence="5">
    <location>
        <begin position="14"/>
        <end position="303"/>
    </location>
</feature>
<dbReference type="PANTHER" id="PTHR43050:SF1">
    <property type="entry name" value="SERINE RACEMASE"/>
    <property type="match status" value="1"/>
</dbReference>
<dbReference type="CDD" id="cd01562">
    <property type="entry name" value="Thr-dehyd"/>
    <property type="match status" value="1"/>
</dbReference>
<dbReference type="GO" id="GO:0003941">
    <property type="term" value="F:L-serine ammonia-lyase activity"/>
    <property type="evidence" value="ECO:0007669"/>
    <property type="project" value="TreeGrafter"/>
</dbReference>
<comment type="cofactor">
    <cofactor evidence="1">
        <name>pyridoxal 5'-phosphate</name>
        <dbReference type="ChEBI" id="CHEBI:597326"/>
    </cofactor>
</comment>
<evidence type="ECO:0000256" key="1">
    <source>
        <dbReference type="ARBA" id="ARBA00001933"/>
    </source>
</evidence>
<proteinExistence type="inferred from homology"/>
<evidence type="ECO:0000259" key="5">
    <source>
        <dbReference type="Pfam" id="PF00291"/>
    </source>
</evidence>
<dbReference type="Gene3D" id="3.40.50.1100">
    <property type="match status" value="2"/>
</dbReference>
<organism evidence="6 7">
    <name type="scientific">Pyrinomonas methylaliphatogenes</name>
    <dbReference type="NCBI Taxonomy" id="454194"/>
    <lineage>
        <taxon>Bacteria</taxon>
        <taxon>Pseudomonadati</taxon>
        <taxon>Acidobacteriota</taxon>
        <taxon>Blastocatellia</taxon>
        <taxon>Blastocatellales</taxon>
        <taxon>Pyrinomonadaceae</taxon>
        <taxon>Pyrinomonas</taxon>
    </lineage>
</organism>
<evidence type="ECO:0000256" key="3">
    <source>
        <dbReference type="ARBA" id="ARBA00022898"/>
    </source>
</evidence>
<dbReference type="GO" id="GO:0005524">
    <property type="term" value="F:ATP binding"/>
    <property type="evidence" value="ECO:0007669"/>
    <property type="project" value="TreeGrafter"/>
</dbReference>
<dbReference type="GO" id="GO:0000287">
    <property type="term" value="F:magnesium ion binding"/>
    <property type="evidence" value="ECO:0007669"/>
    <property type="project" value="TreeGrafter"/>
</dbReference>
<evidence type="ECO:0000256" key="4">
    <source>
        <dbReference type="ARBA" id="ARBA00023239"/>
    </source>
</evidence>
<reference evidence="6 7" key="1">
    <citation type="submission" date="2013-12" db="EMBL/GenBank/DDBJ databases">
        <authorList>
            <person name="Stott M."/>
        </authorList>
    </citation>
    <scope>NUCLEOTIDE SEQUENCE [LARGE SCALE GENOMIC DNA]</scope>
    <source>
        <strain evidence="6 7">K22</strain>
    </source>
</reference>
<sequence>MLTMELIRQAREHISPFINRTPIATSRSFNRAAGREVFFKCENLQRAGAFKFRGAMNKIGSLSAEEKARGVVAFSSGNHAQAVALASRELGVRATVVMPNDAPQSKIAATRDYGARIIFYDRHRDDREALAHEIAQKEGLALIPPYDDYLIMAGQGTCAVELLEDVPDLDALIVPCGGGGLFAGASTAAKAILPSIRCFAIEPATANDTQLSFRRGERITIPPPQTIADGARPQTPGALTFPILQRNAEDVLTVTDDEIKAAMRFLLFRMKLLVEPTGALTAAAVLFGKLPVNVRRVGAILSGGNVDAAVLVDVISDDGPDFRRGDKASPR</sequence>
<dbReference type="EMBL" id="CBXV010000008">
    <property type="protein sequence ID" value="CDM66452.1"/>
    <property type="molecule type" value="Genomic_DNA"/>
</dbReference>
<evidence type="ECO:0000313" key="7">
    <source>
        <dbReference type="Proteomes" id="UP000031518"/>
    </source>
</evidence>
<accession>A0A0B6X0E0</accession>